<feature type="domain" description="PAS" evidence="13">
    <location>
        <begin position="18"/>
        <end position="54"/>
    </location>
</feature>
<dbReference type="SUPFAM" id="SSF47384">
    <property type="entry name" value="Homodimeric domain of signal transducing histidine kinase"/>
    <property type="match status" value="1"/>
</dbReference>
<feature type="domain" description="PAC" evidence="14">
    <location>
        <begin position="649"/>
        <end position="700"/>
    </location>
</feature>
<dbReference type="InterPro" id="IPR005467">
    <property type="entry name" value="His_kinase_dom"/>
</dbReference>
<dbReference type="PRINTS" id="PR00344">
    <property type="entry name" value="BCTRLSENSOR"/>
</dbReference>
<evidence type="ECO:0000256" key="7">
    <source>
        <dbReference type="ARBA" id="ARBA00022741"/>
    </source>
</evidence>
<feature type="domain" description="PAC" evidence="14">
    <location>
        <begin position="523"/>
        <end position="574"/>
    </location>
</feature>
<evidence type="ECO:0000256" key="10">
    <source>
        <dbReference type="ARBA" id="ARBA00023012"/>
    </source>
</evidence>
<evidence type="ECO:0000256" key="1">
    <source>
        <dbReference type="ARBA" id="ARBA00000085"/>
    </source>
</evidence>
<feature type="domain" description="PAC" evidence="14">
    <location>
        <begin position="895"/>
        <end position="948"/>
    </location>
</feature>
<keyword evidence="7" id="KW-0547">Nucleotide-binding</keyword>
<dbReference type="InterPro" id="IPR036890">
    <property type="entry name" value="HATPase_C_sf"/>
</dbReference>
<dbReference type="SMART" id="SM00388">
    <property type="entry name" value="HisKA"/>
    <property type="match status" value="1"/>
</dbReference>
<dbReference type="Gene3D" id="3.30.450.20">
    <property type="entry name" value="PAS domain"/>
    <property type="match status" value="9"/>
</dbReference>
<keyword evidence="5" id="KW-0597">Phosphoprotein</keyword>
<dbReference type="SMART" id="SM00086">
    <property type="entry name" value="PAC"/>
    <property type="match status" value="8"/>
</dbReference>
<evidence type="ECO:0000259" key="13">
    <source>
        <dbReference type="PROSITE" id="PS50112"/>
    </source>
</evidence>
<dbReference type="Pfam" id="PF02518">
    <property type="entry name" value="HATPase_c"/>
    <property type="match status" value="1"/>
</dbReference>
<evidence type="ECO:0000259" key="12">
    <source>
        <dbReference type="PROSITE" id="PS50109"/>
    </source>
</evidence>
<dbReference type="InterPro" id="IPR052162">
    <property type="entry name" value="Sensor_kinase/Photoreceptor"/>
</dbReference>
<dbReference type="SMART" id="SM00387">
    <property type="entry name" value="HATPase_c"/>
    <property type="match status" value="1"/>
</dbReference>
<feature type="domain" description="PAC" evidence="14">
    <location>
        <begin position="399"/>
        <end position="450"/>
    </location>
</feature>
<feature type="domain" description="PAC" evidence="14">
    <location>
        <begin position="1265"/>
        <end position="1314"/>
    </location>
</feature>
<dbReference type="InterPro" id="IPR036097">
    <property type="entry name" value="HisK_dim/P_sf"/>
</dbReference>
<comment type="catalytic activity">
    <reaction evidence="1">
        <text>ATP + protein L-histidine = ADP + protein N-phospho-L-histidine.</text>
        <dbReference type="EC" id="2.7.13.3"/>
    </reaction>
</comment>
<dbReference type="Gene3D" id="1.10.287.130">
    <property type="match status" value="1"/>
</dbReference>
<dbReference type="OrthoDB" id="8127at2157"/>
<dbReference type="Gene3D" id="2.10.70.100">
    <property type="match status" value="2"/>
</dbReference>
<feature type="domain" description="PAS" evidence="13">
    <location>
        <begin position="1193"/>
        <end position="1263"/>
    </location>
</feature>
<dbReference type="InterPro" id="IPR013655">
    <property type="entry name" value="PAS_fold_3"/>
</dbReference>
<dbReference type="GO" id="GO:0000155">
    <property type="term" value="F:phosphorelay sensor kinase activity"/>
    <property type="evidence" value="ECO:0007669"/>
    <property type="project" value="InterPro"/>
</dbReference>
<keyword evidence="10" id="KW-0902">Two-component regulatory system</keyword>
<keyword evidence="8" id="KW-0418">Kinase</keyword>
<keyword evidence="11" id="KW-0472">Membrane</keyword>
<evidence type="ECO:0000256" key="11">
    <source>
        <dbReference type="ARBA" id="ARBA00023136"/>
    </source>
</evidence>
<dbReference type="InterPro" id="IPR003594">
    <property type="entry name" value="HATPase_dom"/>
</dbReference>
<evidence type="ECO:0000256" key="5">
    <source>
        <dbReference type="ARBA" id="ARBA00022553"/>
    </source>
</evidence>
<evidence type="ECO:0000256" key="2">
    <source>
        <dbReference type="ARBA" id="ARBA00004236"/>
    </source>
</evidence>
<dbReference type="CDD" id="cd16922">
    <property type="entry name" value="HATPase_EvgS-ArcB-TorS-like"/>
    <property type="match status" value="1"/>
</dbReference>
<sequence>MTDSNDKGTNNSSIPNCSNEDFKNLVDELPLGILSCDTKGNITSVNDFLLEILGSPSAKATMKINILNFPPLAESGISAIVEEAIRTGRNTFIETTYRSKWNKELFLSFRAFPRKDANGNVNGCHAIIEDLTTEKDTSSEIEYDRRKDELISKISNRLVTSNFEDIDKNINRTLKDIGIFIGAERVVLFIALDEADQIVKTHEWYIDGIISKIPLHDKIDAKKLVPDKLRNLEIISVSDIDDIPKEQDLLQHTFRGLGIKALALIPLSRYGIFKGFLGMDSKSKAHVWKEKELYLLKIAGDMLINILERKKTEELLHEKEKDYEDIIYSLDTVIWKATFDSEGNSINSYISQSLATLAGFESGSIGNDWNSYFEHIHKDDLPRVQEGIKKAFMNPDIPISIDYRMVSNDGSIIWMNSLGSAQPLENGNYLLSGTTSNISERKLAEEKLRKNQELLSEVSRLGKIGGWIIDIKSGKATLTDEILEIYEDDNVGGIENGLKRFAPESRKILKKAINEAIEKHESYDHEVELFTPNGTRKWVRTIGYPVIEDGRTVKLQGTLQDITDRKEAELKLKESEALLSEVSRIGKIGGWEYDVKTNIGNWTSEIYKIHEIEPRSHVSVQESLRYYTPDSRKVIEKAFNDAINEAKPYDLELELITPNGTHKWVRTSCVPTLRDGKVVKITGSYQDITVRKNTENKLIASSNLLSEVSRMGKIGGWELDLRSNKATWTSELFTIHETDQVDSLEKAMNRYPPKYREKLKSAMEDAINKYEPYDIELEFISESGKQKWIRSIGKPVIEENKVVKLYGTLQDITELKEAENKLIENEELMRLFIEHAPASLAMFDKNMRYISVSNRWLSDLGLEKDIIGKCHYDVIPEMEDEIKELHQRALQGEIIVREEDFFKPPNSGGHWIHWEARPWKTAEGQIGGIVLFAENITERKKSKEEIKRNEEKYRALFEQSNDAILLLRYGGIIQELNSKALEVFECTEEDLYGINVIDLVPPEMKDKALEYLKLFRKGELNKFTFKAVTFKKNVLDVEVSAKVLEGQEDVSQLVIRDITTRKKAVEKLKRNEEKYRALFEQSNDAIFLNRVDGTIVDVNEKACEIFGYTRDQFKTKNVVELLAPVHRKFGSAGMDKFRKNGVVSIYTQYQKANGEIFDAEVNAKIIEGEGDLAQGIIRDISERKKAEEEIIRSEMKYRALFEKSNDAVLIHDMSGKVIDVNDKTCEMFGYSKEELIKINIIDLIFPEDIEKTTLAIGKIKENKSWRNETRMFRSDGSIIHLDVNGSLIEAQGKIIQAVGRDITERIKAEEEMMQAKIEAETASRSKSDFLATMSHELRTPLNSIIGFSDIILDGLAGNLEDKQEHYLQHISQSGRHLLNLINDILDISKIEAGKMELYPEIVDIRKSVSEIVTMTESLASRKNIAVDIDMPDDMPLISADKSKIKQIMYNILGNAIKFTDNGGNVYINLSNDDENVIMSITDTGIGISPEDQNKLFKPFSQIDTSISRRFEGTGLGLALVKELIELHGGRIWVESEAGKGSTFSFRLPIKTDE</sequence>
<dbReference type="InterPro" id="IPR003661">
    <property type="entry name" value="HisK_dim/P_dom"/>
</dbReference>
<keyword evidence="6" id="KW-0808">Transferase</keyword>
<dbReference type="InterPro" id="IPR029016">
    <property type="entry name" value="GAF-like_dom_sf"/>
</dbReference>
<accession>W9DZH4</accession>
<dbReference type="RefSeq" id="WP_023846206.1">
    <property type="nucleotide sequence ID" value="NZ_AZAJ01000001.1"/>
</dbReference>
<evidence type="ECO:0000256" key="6">
    <source>
        <dbReference type="ARBA" id="ARBA00022679"/>
    </source>
</evidence>
<keyword evidence="9" id="KW-0067">ATP-binding</keyword>
<dbReference type="InterPro" id="IPR004358">
    <property type="entry name" value="Sig_transdc_His_kin-like_C"/>
</dbReference>
<dbReference type="Pfam" id="PF00989">
    <property type="entry name" value="PAS"/>
    <property type="match status" value="1"/>
</dbReference>
<dbReference type="FunFam" id="3.30.565.10:FF:000023">
    <property type="entry name" value="PAS domain-containing sensor histidine kinase"/>
    <property type="match status" value="1"/>
</dbReference>
<dbReference type="Gene3D" id="3.30.565.10">
    <property type="entry name" value="Histidine kinase-like ATPase, C-terminal domain"/>
    <property type="match status" value="1"/>
</dbReference>
<gene>
    <name evidence="15" type="ORF">MettiDRAFT_2565</name>
</gene>
<feature type="domain" description="PAS" evidence="13">
    <location>
        <begin position="1071"/>
        <end position="1124"/>
    </location>
</feature>
<dbReference type="Pfam" id="PF13426">
    <property type="entry name" value="PAS_9"/>
    <property type="match status" value="2"/>
</dbReference>
<dbReference type="GO" id="GO:0005886">
    <property type="term" value="C:plasma membrane"/>
    <property type="evidence" value="ECO:0007669"/>
    <property type="project" value="UniProtKB-SubCell"/>
</dbReference>
<dbReference type="FunFam" id="1.10.287.130:FF:000038">
    <property type="entry name" value="Sensory transduction histidine kinase"/>
    <property type="match status" value="1"/>
</dbReference>
<organism evidence="15 16">
    <name type="scientific">Methanolobus tindarius DSM 2278</name>
    <dbReference type="NCBI Taxonomy" id="1090322"/>
    <lineage>
        <taxon>Archaea</taxon>
        <taxon>Methanobacteriati</taxon>
        <taxon>Methanobacteriota</taxon>
        <taxon>Stenosarchaea group</taxon>
        <taxon>Methanomicrobia</taxon>
        <taxon>Methanosarcinales</taxon>
        <taxon>Methanosarcinaceae</taxon>
        <taxon>Methanolobus</taxon>
    </lineage>
</organism>
<dbReference type="CDD" id="cd00130">
    <property type="entry name" value="PAS"/>
    <property type="match status" value="6"/>
</dbReference>
<evidence type="ECO:0000256" key="9">
    <source>
        <dbReference type="ARBA" id="ARBA00022840"/>
    </source>
</evidence>
<dbReference type="InterPro" id="IPR000014">
    <property type="entry name" value="PAS"/>
</dbReference>
<evidence type="ECO:0000313" key="15">
    <source>
        <dbReference type="EMBL" id="ETA69072.1"/>
    </source>
</evidence>
<comment type="subcellular location">
    <subcellularLocation>
        <location evidence="2">Cell membrane</location>
    </subcellularLocation>
</comment>
<evidence type="ECO:0000256" key="8">
    <source>
        <dbReference type="ARBA" id="ARBA00022777"/>
    </source>
</evidence>
<dbReference type="SMART" id="SM00065">
    <property type="entry name" value="GAF"/>
    <property type="match status" value="1"/>
</dbReference>
<keyword evidence="4" id="KW-1003">Cell membrane</keyword>
<dbReference type="GO" id="GO:0005524">
    <property type="term" value="F:ATP binding"/>
    <property type="evidence" value="ECO:0007669"/>
    <property type="project" value="UniProtKB-KW"/>
</dbReference>
<keyword evidence="16" id="KW-1185">Reference proteome</keyword>
<dbReference type="SUPFAM" id="SSF55874">
    <property type="entry name" value="ATPase domain of HSP90 chaperone/DNA topoisomerase II/histidine kinase"/>
    <property type="match status" value="1"/>
</dbReference>
<evidence type="ECO:0000313" key="16">
    <source>
        <dbReference type="Proteomes" id="UP000019483"/>
    </source>
</evidence>
<dbReference type="InterPro" id="IPR000700">
    <property type="entry name" value="PAS-assoc_C"/>
</dbReference>
<dbReference type="Pfam" id="PF00512">
    <property type="entry name" value="HisKA"/>
    <property type="match status" value="1"/>
</dbReference>
<dbReference type="InterPro" id="IPR003018">
    <property type="entry name" value="GAF"/>
</dbReference>
<dbReference type="Gene3D" id="3.30.450.40">
    <property type="match status" value="1"/>
</dbReference>
<dbReference type="PANTHER" id="PTHR43304:SF1">
    <property type="entry name" value="PAC DOMAIN-CONTAINING PROTEIN"/>
    <property type="match status" value="1"/>
</dbReference>
<dbReference type="CDD" id="cd00082">
    <property type="entry name" value="HisKA"/>
    <property type="match status" value="1"/>
</dbReference>
<dbReference type="SUPFAM" id="SSF55785">
    <property type="entry name" value="PYP-like sensor domain (PAS domain)"/>
    <property type="match status" value="9"/>
</dbReference>
<dbReference type="SMART" id="SM00091">
    <property type="entry name" value="PAS"/>
    <property type="match status" value="6"/>
</dbReference>
<dbReference type="Pfam" id="PF08447">
    <property type="entry name" value="PAS_3"/>
    <property type="match status" value="4"/>
</dbReference>
<proteinExistence type="predicted"/>
<dbReference type="PROSITE" id="PS50113">
    <property type="entry name" value="PAC"/>
    <property type="match status" value="6"/>
</dbReference>
<dbReference type="Pfam" id="PF08448">
    <property type="entry name" value="PAS_4"/>
    <property type="match status" value="2"/>
</dbReference>
<protein>
    <recommendedName>
        <fullName evidence="3">histidine kinase</fullName>
        <ecNumber evidence="3">2.7.13.3</ecNumber>
    </recommendedName>
</protein>
<name>W9DZH4_METTI</name>
<dbReference type="STRING" id="1090322.MettiDRAFT_2565"/>
<evidence type="ECO:0000259" key="14">
    <source>
        <dbReference type="PROSITE" id="PS50113"/>
    </source>
</evidence>
<dbReference type="InterPro" id="IPR035965">
    <property type="entry name" value="PAS-like_dom_sf"/>
</dbReference>
<dbReference type="PANTHER" id="PTHR43304">
    <property type="entry name" value="PHYTOCHROME-LIKE PROTEIN CPH1"/>
    <property type="match status" value="1"/>
</dbReference>
<dbReference type="PROSITE" id="PS50109">
    <property type="entry name" value="HIS_KIN"/>
    <property type="match status" value="1"/>
</dbReference>
<evidence type="ECO:0000256" key="4">
    <source>
        <dbReference type="ARBA" id="ARBA00022475"/>
    </source>
</evidence>
<dbReference type="InterPro" id="IPR013656">
    <property type="entry name" value="PAS_4"/>
</dbReference>
<dbReference type="PROSITE" id="PS50112">
    <property type="entry name" value="PAS"/>
    <property type="match status" value="4"/>
</dbReference>
<dbReference type="InterPro" id="IPR001610">
    <property type="entry name" value="PAC"/>
</dbReference>
<dbReference type="EC" id="2.7.13.3" evidence="3"/>
<dbReference type="EMBL" id="AZAJ01000001">
    <property type="protein sequence ID" value="ETA69072.1"/>
    <property type="molecule type" value="Genomic_DNA"/>
</dbReference>
<dbReference type="InterPro" id="IPR013767">
    <property type="entry name" value="PAS_fold"/>
</dbReference>
<reference evidence="15 16" key="1">
    <citation type="submission" date="2013-08" db="EMBL/GenBank/DDBJ databases">
        <authorList>
            <consortium name="DOE Joint Genome Institute"/>
            <person name="Eisen J."/>
            <person name="Huntemann M."/>
            <person name="Han J."/>
            <person name="Chen A."/>
            <person name="Kyrpides N."/>
            <person name="Mavromatis K."/>
            <person name="Markowitz V."/>
            <person name="Palaniappan K."/>
            <person name="Ivanova N."/>
            <person name="Schaumberg A."/>
            <person name="Pati A."/>
            <person name="Liolios K."/>
            <person name="Nordberg H.P."/>
            <person name="Cantor M.N."/>
            <person name="Hua S.X."/>
            <person name="Woyke T."/>
        </authorList>
    </citation>
    <scope>NUCLEOTIDE SEQUENCE [LARGE SCALE GENOMIC DNA]</scope>
    <source>
        <strain evidence="15 16">DSM 2278</strain>
    </source>
</reference>
<dbReference type="NCBIfam" id="TIGR00229">
    <property type="entry name" value="sensory_box"/>
    <property type="match status" value="8"/>
</dbReference>
<feature type="domain" description="PAS" evidence="13">
    <location>
        <begin position="949"/>
        <end position="1019"/>
    </location>
</feature>
<feature type="domain" description="Histidine kinase" evidence="12">
    <location>
        <begin position="1332"/>
        <end position="1551"/>
    </location>
</feature>
<evidence type="ECO:0000256" key="3">
    <source>
        <dbReference type="ARBA" id="ARBA00012438"/>
    </source>
</evidence>
<comment type="caution">
    <text evidence="15">The sequence shown here is derived from an EMBL/GenBank/DDBJ whole genome shotgun (WGS) entry which is preliminary data.</text>
</comment>
<dbReference type="SUPFAM" id="SSF55781">
    <property type="entry name" value="GAF domain-like"/>
    <property type="match status" value="1"/>
</dbReference>
<dbReference type="Proteomes" id="UP000019483">
    <property type="component" value="Unassembled WGS sequence"/>
</dbReference>
<feature type="domain" description="PAC" evidence="14">
    <location>
        <begin position="773"/>
        <end position="824"/>
    </location>
</feature>
<dbReference type="GO" id="GO:0006355">
    <property type="term" value="P:regulation of DNA-templated transcription"/>
    <property type="evidence" value="ECO:0007669"/>
    <property type="project" value="InterPro"/>
</dbReference>